<name>W5T8L9_9NOCA</name>
<dbReference type="InterPro" id="IPR036390">
    <property type="entry name" value="WH_DNA-bd_sf"/>
</dbReference>
<proteinExistence type="predicted"/>
<dbReference type="PANTHER" id="PTHR33164:SF43">
    <property type="entry name" value="HTH-TYPE TRANSCRIPTIONAL REPRESSOR YETL"/>
    <property type="match status" value="1"/>
</dbReference>
<dbReference type="eggNOG" id="COG1846">
    <property type="taxonomic scope" value="Bacteria"/>
</dbReference>
<dbReference type="RefSeq" id="WP_025346995.1">
    <property type="nucleotide sequence ID" value="NZ_CP006850.1"/>
</dbReference>
<dbReference type="Proteomes" id="UP000019150">
    <property type="component" value="Chromosome"/>
</dbReference>
<keyword evidence="3" id="KW-1185">Reference proteome</keyword>
<dbReference type="Pfam" id="PF12802">
    <property type="entry name" value="MarR_2"/>
    <property type="match status" value="1"/>
</dbReference>
<dbReference type="Gene3D" id="1.10.10.10">
    <property type="entry name" value="Winged helix-like DNA-binding domain superfamily/Winged helix DNA-binding domain"/>
    <property type="match status" value="1"/>
</dbReference>
<sequence>MTNDKTSTTPRIPHADEVTEAIGFVPLVEAFFRRAQSEMPDELAEIFQAHKLTGRHGAVLPQLVVAPALSVGELAARMGLSMSTTSEVVGDLSRAGLVHRREDPANRRRTLISLSDNHRNAIEGFVALRSAPLLRVLESLSPRDRAGFVAGLSAWAHEVQRG</sequence>
<reference evidence="2 3" key="1">
    <citation type="journal article" date="2014" name="Appl. Environ. Microbiol.">
        <title>Insights into the Microbial Degradation of Rubber and Gutta-Percha by Analysis of the Complete Genome of Nocardia nova SH22a.</title>
        <authorList>
            <person name="Luo Q."/>
            <person name="Hiessl S."/>
            <person name="Poehlein A."/>
            <person name="Daniel R."/>
            <person name="Steinbuchel A."/>
        </authorList>
    </citation>
    <scope>NUCLEOTIDE SEQUENCE [LARGE SCALE GENOMIC DNA]</scope>
    <source>
        <strain evidence="2">SH22a</strain>
    </source>
</reference>
<dbReference type="SMART" id="SM00347">
    <property type="entry name" value="HTH_MARR"/>
    <property type="match status" value="1"/>
</dbReference>
<evidence type="ECO:0000259" key="1">
    <source>
        <dbReference type="PROSITE" id="PS50995"/>
    </source>
</evidence>
<dbReference type="InterPro" id="IPR000835">
    <property type="entry name" value="HTH_MarR-typ"/>
</dbReference>
<dbReference type="SUPFAM" id="SSF46785">
    <property type="entry name" value="Winged helix' DNA-binding domain"/>
    <property type="match status" value="1"/>
</dbReference>
<dbReference type="KEGG" id="nno:NONO_c06610"/>
<dbReference type="InterPro" id="IPR039422">
    <property type="entry name" value="MarR/SlyA-like"/>
</dbReference>
<dbReference type="PANTHER" id="PTHR33164">
    <property type="entry name" value="TRANSCRIPTIONAL REGULATOR, MARR FAMILY"/>
    <property type="match status" value="1"/>
</dbReference>
<dbReference type="STRING" id="1415166.NONO_c06610"/>
<organism evidence="2 3">
    <name type="scientific">Nocardia nova SH22a</name>
    <dbReference type="NCBI Taxonomy" id="1415166"/>
    <lineage>
        <taxon>Bacteria</taxon>
        <taxon>Bacillati</taxon>
        <taxon>Actinomycetota</taxon>
        <taxon>Actinomycetes</taxon>
        <taxon>Mycobacteriales</taxon>
        <taxon>Nocardiaceae</taxon>
        <taxon>Nocardia</taxon>
    </lineage>
</organism>
<protein>
    <submittedName>
        <fullName evidence="2">Putative transcriptional regulator, MarR family</fullName>
    </submittedName>
</protein>
<evidence type="ECO:0000313" key="2">
    <source>
        <dbReference type="EMBL" id="AHH15469.1"/>
    </source>
</evidence>
<dbReference type="EMBL" id="CP006850">
    <property type="protein sequence ID" value="AHH15469.1"/>
    <property type="molecule type" value="Genomic_DNA"/>
</dbReference>
<gene>
    <name evidence="2" type="ORF">NONO_c06610</name>
</gene>
<dbReference type="PATRIC" id="fig|1415166.3.peg.671"/>
<dbReference type="AlphaFoldDB" id="W5T8L9"/>
<accession>W5T8L9</accession>
<feature type="domain" description="HTH marR-type" evidence="1">
    <location>
        <begin position="24"/>
        <end position="157"/>
    </location>
</feature>
<evidence type="ECO:0000313" key="3">
    <source>
        <dbReference type="Proteomes" id="UP000019150"/>
    </source>
</evidence>
<dbReference type="InterPro" id="IPR036388">
    <property type="entry name" value="WH-like_DNA-bd_sf"/>
</dbReference>
<dbReference type="HOGENOM" id="CLU_136758_0_0_11"/>
<dbReference type="GO" id="GO:0006950">
    <property type="term" value="P:response to stress"/>
    <property type="evidence" value="ECO:0007669"/>
    <property type="project" value="TreeGrafter"/>
</dbReference>
<dbReference type="PROSITE" id="PS50995">
    <property type="entry name" value="HTH_MARR_2"/>
    <property type="match status" value="1"/>
</dbReference>
<dbReference type="GO" id="GO:0003700">
    <property type="term" value="F:DNA-binding transcription factor activity"/>
    <property type="evidence" value="ECO:0007669"/>
    <property type="project" value="InterPro"/>
</dbReference>